<dbReference type="EMBL" id="VAUV01000010">
    <property type="protein sequence ID" value="TLD69963.1"/>
    <property type="molecule type" value="Genomic_DNA"/>
</dbReference>
<keyword evidence="1" id="KW-0732">Signal</keyword>
<evidence type="ECO:0000313" key="3">
    <source>
        <dbReference type="Proteomes" id="UP000306196"/>
    </source>
</evidence>
<feature type="signal peptide" evidence="1">
    <location>
        <begin position="1"/>
        <end position="19"/>
    </location>
</feature>
<reference evidence="2 3" key="1">
    <citation type="submission" date="2019-05" db="EMBL/GenBank/DDBJ databases">
        <title>Verrucobacter flavum gen. nov., sp. nov. a new member of the family Verrucomicrobiaceae.</title>
        <authorList>
            <person name="Szuroczki S."/>
            <person name="Abbaszade G."/>
            <person name="Szabo A."/>
            <person name="Felfoldi T."/>
            <person name="Schumann P."/>
            <person name="Boka K."/>
            <person name="Keki Z."/>
            <person name="Toumi M."/>
            <person name="Toth E."/>
        </authorList>
    </citation>
    <scope>NUCLEOTIDE SEQUENCE [LARGE SCALE GENOMIC DNA]</scope>
    <source>
        <strain evidence="2 3">MG-N-17</strain>
    </source>
</reference>
<accession>A0A5R8KCB4</accession>
<evidence type="ECO:0000256" key="1">
    <source>
        <dbReference type="SAM" id="SignalP"/>
    </source>
</evidence>
<organism evidence="2 3">
    <name type="scientific">Phragmitibacter flavus</name>
    <dbReference type="NCBI Taxonomy" id="2576071"/>
    <lineage>
        <taxon>Bacteria</taxon>
        <taxon>Pseudomonadati</taxon>
        <taxon>Verrucomicrobiota</taxon>
        <taxon>Verrucomicrobiia</taxon>
        <taxon>Verrucomicrobiales</taxon>
        <taxon>Verrucomicrobiaceae</taxon>
        <taxon>Phragmitibacter</taxon>
    </lineage>
</organism>
<dbReference type="AlphaFoldDB" id="A0A5R8KCB4"/>
<dbReference type="RefSeq" id="WP_138087018.1">
    <property type="nucleotide sequence ID" value="NZ_VAUV01000010.1"/>
</dbReference>
<sequence length="166" mass="18109">MKKLCVIITLLCGANLLLADSPFQRELKQLHEQHEKAVAAAVDPVNRRHQAALEQLLRRATQSNDLQTAVQIQEALAALGVVQGMDAGSVIGKWTFRPASRPPVDRELKPDGTVTKEGGGTGTWKIEGNTLKIRYPDGSTDFKLPVRNGKLIGRGHSGDKIIAERK</sequence>
<gene>
    <name evidence="2" type="ORF">FEM03_14625</name>
</gene>
<dbReference type="Proteomes" id="UP000306196">
    <property type="component" value="Unassembled WGS sequence"/>
</dbReference>
<protein>
    <submittedName>
        <fullName evidence="2">Uncharacterized protein</fullName>
    </submittedName>
</protein>
<evidence type="ECO:0000313" key="2">
    <source>
        <dbReference type="EMBL" id="TLD69963.1"/>
    </source>
</evidence>
<comment type="caution">
    <text evidence="2">The sequence shown here is derived from an EMBL/GenBank/DDBJ whole genome shotgun (WGS) entry which is preliminary data.</text>
</comment>
<keyword evidence="3" id="KW-1185">Reference proteome</keyword>
<name>A0A5R8KCB4_9BACT</name>
<feature type="chain" id="PRO_5024374757" evidence="1">
    <location>
        <begin position="20"/>
        <end position="166"/>
    </location>
</feature>
<proteinExistence type="predicted"/>